<dbReference type="EMBL" id="HG996469">
    <property type="protein sequence ID" value="CAG1841124.1"/>
    <property type="molecule type" value="Genomic_DNA"/>
</dbReference>
<dbReference type="EnsemblPlants" id="Ma04_t03850.1">
    <property type="protein sequence ID" value="Ma04_p03850.1"/>
    <property type="gene ID" value="Ma04_g03850"/>
</dbReference>
<protein>
    <submittedName>
        <fullName evidence="1">(wild Malaysian banana) hypothetical protein</fullName>
    </submittedName>
</protein>
<evidence type="ECO:0000313" key="1">
    <source>
        <dbReference type="EMBL" id="CAG1841124.1"/>
    </source>
</evidence>
<name>A0A804IKS3_MUSAM</name>
<dbReference type="AlphaFoldDB" id="A0A804IKS3"/>
<proteinExistence type="predicted"/>
<dbReference type="InParanoid" id="A0A804IKS3"/>
<accession>A0A804IKS3</accession>
<reference evidence="2" key="2">
    <citation type="submission" date="2021-05" db="UniProtKB">
        <authorList>
            <consortium name="EnsemblPlants"/>
        </authorList>
    </citation>
    <scope>IDENTIFICATION</scope>
    <source>
        <strain evidence="2">subsp. malaccensis</strain>
    </source>
</reference>
<keyword evidence="3" id="KW-1185">Reference proteome</keyword>
<sequence length="147" mass="16298">MTDLATLHLTLPQSTYDCCNQFVRKQYTFALFVGEFFFNWASNVSESSMYIFVTCQILGHHRNYSVSSFSSMKLSSPTIIFLVLGLLFASMATTSSRETPTHGVREKGRDGATVQSEGVVFGLARASTFTPPAPKANHHHDPPFNNP</sequence>
<organism evidence="2 3">
    <name type="scientific">Musa acuminata subsp. malaccensis</name>
    <name type="common">Wild banana</name>
    <name type="synonym">Musa malaccensis</name>
    <dbReference type="NCBI Taxonomy" id="214687"/>
    <lineage>
        <taxon>Eukaryota</taxon>
        <taxon>Viridiplantae</taxon>
        <taxon>Streptophyta</taxon>
        <taxon>Embryophyta</taxon>
        <taxon>Tracheophyta</taxon>
        <taxon>Spermatophyta</taxon>
        <taxon>Magnoliopsida</taxon>
        <taxon>Liliopsida</taxon>
        <taxon>Zingiberales</taxon>
        <taxon>Musaceae</taxon>
        <taxon>Musa</taxon>
    </lineage>
</organism>
<gene>
    <name evidence="1" type="ORF">GSMUA_109180.1</name>
</gene>
<evidence type="ECO:0000313" key="2">
    <source>
        <dbReference type="EnsemblPlants" id="Ma04_p03850.1"/>
    </source>
</evidence>
<dbReference type="Gramene" id="Ma04_t03850.1">
    <property type="protein sequence ID" value="Ma04_p03850.1"/>
    <property type="gene ID" value="Ma04_g03850"/>
</dbReference>
<evidence type="ECO:0000313" key="3">
    <source>
        <dbReference type="Proteomes" id="UP000012960"/>
    </source>
</evidence>
<reference evidence="1" key="1">
    <citation type="submission" date="2021-03" db="EMBL/GenBank/DDBJ databases">
        <authorList>
            <consortium name="Genoscope - CEA"/>
            <person name="William W."/>
        </authorList>
    </citation>
    <scope>NUCLEOTIDE SEQUENCE</scope>
    <source>
        <strain evidence="1">Doubled-haploid Pahang</strain>
    </source>
</reference>
<dbReference type="Proteomes" id="UP000012960">
    <property type="component" value="Unplaced"/>
</dbReference>